<feature type="domain" description="DhaL" evidence="3">
    <location>
        <begin position="7"/>
        <end position="204"/>
    </location>
</feature>
<dbReference type="SMART" id="SM01120">
    <property type="entry name" value="Dak2"/>
    <property type="match status" value="1"/>
</dbReference>
<dbReference type="InterPro" id="IPR036117">
    <property type="entry name" value="DhaL_dom_sf"/>
</dbReference>
<dbReference type="EMBL" id="JBHMDM010000004">
    <property type="protein sequence ID" value="MFB9377148.1"/>
    <property type="molecule type" value="Genomic_DNA"/>
</dbReference>
<sequence>MADLDGARTLRWWEGFAEQVLERGDELSELDRLAGDGDFGHNLRAAVRGAQARIQQAPTRGASEVFAAVTLGFLDTGGTSGPLLGMYLREFARVGTDTFSVDDLARAARAGVETVQRLGGAELGDKTMVDAMLPAAEALAGAAGAGVPAVAGLAAAYRAAADGARSTEAMRARRGRASYVGDVARGVVDPGALVIAWFFERGTTV</sequence>
<dbReference type="PROSITE" id="PS51480">
    <property type="entry name" value="DHAL"/>
    <property type="match status" value="1"/>
</dbReference>
<keyword evidence="1" id="KW-0808">Transferase</keyword>
<comment type="caution">
    <text evidence="4">The sequence shown here is derived from an EMBL/GenBank/DDBJ whole genome shotgun (WGS) entry which is preliminary data.</text>
</comment>
<gene>
    <name evidence="4" type="ORF">ACFFVI_09205</name>
</gene>
<accession>A0ABV5LST6</accession>
<name>A0ABV5LST6_9ACTN</name>
<dbReference type="SUPFAM" id="SSF101473">
    <property type="entry name" value="DhaL-like"/>
    <property type="match status" value="1"/>
</dbReference>
<dbReference type="InterPro" id="IPR050861">
    <property type="entry name" value="Dihydroxyacetone_Kinase"/>
</dbReference>
<evidence type="ECO:0000313" key="5">
    <source>
        <dbReference type="Proteomes" id="UP001589748"/>
    </source>
</evidence>
<keyword evidence="5" id="KW-1185">Reference proteome</keyword>
<dbReference type="Pfam" id="PF02734">
    <property type="entry name" value="Dak2"/>
    <property type="match status" value="1"/>
</dbReference>
<dbReference type="Proteomes" id="UP001589748">
    <property type="component" value="Unassembled WGS sequence"/>
</dbReference>
<dbReference type="PANTHER" id="PTHR28629:SF4">
    <property type="entry name" value="TRIOKINASE_FMN CYCLASE"/>
    <property type="match status" value="1"/>
</dbReference>
<organism evidence="4 5">
    <name type="scientific">Kineococcus gynurae</name>
    <dbReference type="NCBI Taxonomy" id="452979"/>
    <lineage>
        <taxon>Bacteria</taxon>
        <taxon>Bacillati</taxon>
        <taxon>Actinomycetota</taxon>
        <taxon>Actinomycetes</taxon>
        <taxon>Kineosporiales</taxon>
        <taxon>Kineosporiaceae</taxon>
        <taxon>Kineococcus</taxon>
    </lineage>
</organism>
<keyword evidence="2" id="KW-0418">Kinase</keyword>
<evidence type="ECO:0000313" key="4">
    <source>
        <dbReference type="EMBL" id="MFB9377148.1"/>
    </source>
</evidence>
<dbReference type="PANTHER" id="PTHR28629">
    <property type="entry name" value="TRIOKINASE/FMN CYCLASE"/>
    <property type="match status" value="1"/>
</dbReference>
<evidence type="ECO:0000256" key="2">
    <source>
        <dbReference type="ARBA" id="ARBA00022777"/>
    </source>
</evidence>
<evidence type="ECO:0000256" key="1">
    <source>
        <dbReference type="ARBA" id="ARBA00022679"/>
    </source>
</evidence>
<protein>
    <submittedName>
        <fullName evidence="4">DAK2 domain-containing protein</fullName>
    </submittedName>
</protein>
<dbReference type="Gene3D" id="1.25.40.340">
    <property type="match status" value="1"/>
</dbReference>
<evidence type="ECO:0000259" key="3">
    <source>
        <dbReference type="PROSITE" id="PS51480"/>
    </source>
</evidence>
<dbReference type="InterPro" id="IPR004007">
    <property type="entry name" value="DhaL_dom"/>
</dbReference>
<reference evidence="4 5" key="1">
    <citation type="submission" date="2024-09" db="EMBL/GenBank/DDBJ databases">
        <authorList>
            <person name="Sun Q."/>
            <person name="Mori K."/>
        </authorList>
    </citation>
    <scope>NUCLEOTIDE SEQUENCE [LARGE SCALE GENOMIC DNA]</scope>
    <source>
        <strain evidence="4 5">TISTR 1856</strain>
    </source>
</reference>
<proteinExistence type="predicted"/>
<dbReference type="RefSeq" id="WP_380135030.1">
    <property type="nucleotide sequence ID" value="NZ_JBHLUI010000003.1"/>
</dbReference>